<accession>A0ACC4C5S8</accession>
<name>A0ACC4C5S8_POPAL</name>
<organism evidence="1 2">
    <name type="scientific">Populus alba</name>
    <name type="common">White poplar</name>
    <dbReference type="NCBI Taxonomy" id="43335"/>
    <lineage>
        <taxon>Eukaryota</taxon>
        <taxon>Viridiplantae</taxon>
        <taxon>Streptophyta</taxon>
        <taxon>Embryophyta</taxon>
        <taxon>Tracheophyta</taxon>
        <taxon>Spermatophyta</taxon>
        <taxon>Magnoliopsida</taxon>
        <taxon>eudicotyledons</taxon>
        <taxon>Gunneridae</taxon>
        <taxon>Pentapetalae</taxon>
        <taxon>rosids</taxon>
        <taxon>fabids</taxon>
        <taxon>Malpighiales</taxon>
        <taxon>Salicaceae</taxon>
        <taxon>Saliceae</taxon>
        <taxon>Populus</taxon>
    </lineage>
</organism>
<dbReference type="Proteomes" id="UP000309997">
    <property type="component" value="Unassembled WGS sequence"/>
</dbReference>
<reference evidence="1 2" key="1">
    <citation type="journal article" date="2024" name="Plant Biotechnol. J.">
        <title>Genome and CRISPR/Cas9 system of a widespread forest tree (Populus alba) in the world.</title>
        <authorList>
            <person name="Liu Y.J."/>
            <person name="Jiang P.F."/>
            <person name="Han X.M."/>
            <person name="Li X.Y."/>
            <person name="Wang H.M."/>
            <person name="Wang Y.J."/>
            <person name="Wang X.X."/>
            <person name="Zeng Q.Y."/>
        </authorList>
    </citation>
    <scope>NUCLEOTIDE SEQUENCE [LARGE SCALE GENOMIC DNA]</scope>
    <source>
        <strain evidence="2">cv. PAL-ZL1</strain>
    </source>
</reference>
<dbReference type="EMBL" id="RCHU02000006">
    <property type="protein sequence ID" value="KAL3586310.1"/>
    <property type="molecule type" value="Genomic_DNA"/>
</dbReference>
<sequence length="86" mass="9388">MLSTVIMDEIMALNANRENTRRRYGSGLQATGLEKNGGGVGIVPPGFGASIFASLFIASINFKKLLGKINSDKKREEREMAGDKLW</sequence>
<proteinExistence type="predicted"/>
<comment type="caution">
    <text evidence="1">The sequence shown here is derived from an EMBL/GenBank/DDBJ whole genome shotgun (WGS) entry which is preliminary data.</text>
</comment>
<keyword evidence="2" id="KW-1185">Reference proteome</keyword>
<protein>
    <submittedName>
        <fullName evidence="1">Uncharacterized protein</fullName>
    </submittedName>
</protein>
<evidence type="ECO:0000313" key="1">
    <source>
        <dbReference type="EMBL" id="KAL3586310.1"/>
    </source>
</evidence>
<evidence type="ECO:0000313" key="2">
    <source>
        <dbReference type="Proteomes" id="UP000309997"/>
    </source>
</evidence>
<gene>
    <name evidence="1" type="ORF">D5086_013177</name>
</gene>